<dbReference type="GO" id="GO:0006412">
    <property type="term" value="P:translation"/>
    <property type="evidence" value="ECO:0007669"/>
    <property type="project" value="UniProtKB-UniRule"/>
</dbReference>
<dbReference type="Pfam" id="PF01327">
    <property type="entry name" value="Pep_deformylase"/>
    <property type="match status" value="1"/>
</dbReference>
<dbReference type="EMBL" id="CP022203">
    <property type="protein sequence ID" value="ATB45847.1"/>
    <property type="molecule type" value="Genomic_DNA"/>
</dbReference>
<dbReference type="PRINTS" id="PR01576">
    <property type="entry name" value="PDEFORMYLASE"/>
</dbReference>
<keyword evidence="3 6" id="KW-0378">Hydrolase</keyword>
<gene>
    <name evidence="6" type="primary">def</name>
    <name evidence="7" type="ORF">MYMAC_001432</name>
</gene>
<dbReference type="SUPFAM" id="SSF56420">
    <property type="entry name" value="Peptide deformylase"/>
    <property type="match status" value="1"/>
</dbReference>
<dbReference type="InterPro" id="IPR036821">
    <property type="entry name" value="Peptide_deformylase_sf"/>
</dbReference>
<dbReference type="HAMAP" id="MF_00163">
    <property type="entry name" value="Pep_deformylase"/>
    <property type="match status" value="1"/>
</dbReference>
<organism evidence="7 8">
    <name type="scientific">Corallococcus macrosporus DSM 14697</name>
    <dbReference type="NCBI Taxonomy" id="1189310"/>
    <lineage>
        <taxon>Bacteria</taxon>
        <taxon>Pseudomonadati</taxon>
        <taxon>Myxococcota</taxon>
        <taxon>Myxococcia</taxon>
        <taxon>Myxococcales</taxon>
        <taxon>Cystobacterineae</taxon>
        <taxon>Myxococcaceae</taxon>
        <taxon>Corallococcus</taxon>
    </lineage>
</organism>
<evidence type="ECO:0000256" key="1">
    <source>
        <dbReference type="ARBA" id="ARBA00010759"/>
    </source>
</evidence>
<keyword evidence="8" id="KW-1185">Reference proteome</keyword>
<reference evidence="7 8" key="1">
    <citation type="submission" date="2017-06" db="EMBL/GenBank/DDBJ databases">
        <title>Sequencing and comparative analysis of myxobacterial genomes.</title>
        <authorList>
            <person name="Rupp O."/>
            <person name="Goesmann A."/>
            <person name="Sogaard-Andersen L."/>
        </authorList>
    </citation>
    <scope>NUCLEOTIDE SEQUENCE [LARGE SCALE GENOMIC DNA]</scope>
    <source>
        <strain evidence="7 8">DSM 14697</strain>
    </source>
</reference>
<accession>A0A250JQT4</accession>
<dbReference type="CDD" id="cd00487">
    <property type="entry name" value="Pep_deformylase"/>
    <property type="match status" value="1"/>
</dbReference>
<dbReference type="InterPro" id="IPR023635">
    <property type="entry name" value="Peptide_deformylase"/>
</dbReference>
<evidence type="ECO:0000256" key="5">
    <source>
        <dbReference type="ARBA" id="ARBA00023004"/>
    </source>
</evidence>
<sequence>MVREILIWPDPVLKQKAKPVAKVDDSIRTLVKDMFETMYSAEGVGLAGPQIGVLQRVIVLDTTHSQPELKPIAMINPEIIAREGDTTYNEGCLSIPGESAEIDRAAAITVKFLDPDGQEQTLRCDGLLSIAVQHEVDHLDGTVFVDHISSLKREFIRKRMKRLKSSREREVGAPASP</sequence>
<keyword evidence="4 6" id="KW-0648">Protein biosynthesis</keyword>
<evidence type="ECO:0000256" key="6">
    <source>
        <dbReference type="HAMAP-Rule" id="MF_00163"/>
    </source>
</evidence>
<comment type="cofactor">
    <cofactor evidence="6">
        <name>Fe(2+)</name>
        <dbReference type="ChEBI" id="CHEBI:29033"/>
    </cofactor>
    <text evidence="6">Binds 1 Fe(2+) ion.</text>
</comment>
<keyword evidence="5 6" id="KW-0408">Iron</keyword>
<dbReference type="OrthoDB" id="9804313at2"/>
<dbReference type="PANTHER" id="PTHR10458:SF22">
    <property type="entry name" value="PEPTIDE DEFORMYLASE"/>
    <property type="match status" value="1"/>
</dbReference>
<proteinExistence type="inferred from homology"/>
<comment type="function">
    <text evidence="6">Removes the formyl group from the N-terminal Met of newly synthesized proteins. Requires at least a dipeptide for an efficient rate of reaction. N-terminal L-methionine is a prerequisite for activity but the enzyme has broad specificity at other positions.</text>
</comment>
<dbReference type="Proteomes" id="UP000217343">
    <property type="component" value="Chromosome"/>
</dbReference>
<dbReference type="RefSeq" id="WP_013935421.1">
    <property type="nucleotide sequence ID" value="NZ_CP022203.1"/>
</dbReference>
<dbReference type="GO" id="GO:0046872">
    <property type="term" value="F:metal ion binding"/>
    <property type="evidence" value="ECO:0007669"/>
    <property type="project" value="UniProtKB-KW"/>
</dbReference>
<evidence type="ECO:0000256" key="4">
    <source>
        <dbReference type="ARBA" id="ARBA00022917"/>
    </source>
</evidence>
<feature type="binding site" evidence="6">
    <location>
        <position position="134"/>
    </location>
    <ligand>
        <name>Fe cation</name>
        <dbReference type="ChEBI" id="CHEBI:24875"/>
    </ligand>
</feature>
<comment type="similarity">
    <text evidence="1 6">Belongs to the polypeptide deformylase family.</text>
</comment>
<dbReference type="FunFam" id="3.90.45.10:FF:000005">
    <property type="entry name" value="Peptide deformylase"/>
    <property type="match status" value="1"/>
</dbReference>
<dbReference type="EC" id="3.5.1.88" evidence="6"/>
<keyword evidence="2 6" id="KW-0479">Metal-binding</keyword>
<dbReference type="PANTHER" id="PTHR10458">
    <property type="entry name" value="PEPTIDE DEFORMYLASE"/>
    <property type="match status" value="1"/>
</dbReference>
<feature type="binding site" evidence="6">
    <location>
        <position position="92"/>
    </location>
    <ligand>
        <name>Fe cation</name>
        <dbReference type="ChEBI" id="CHEBI:24875"/>
    </ligand>
</feature>
<protein>
    <recommendedName>
        <fullName evidence="6">Peptide deformylase</fullName>
        <shortName evidence="6">PDF</shortName>
        <ecNumber evidence="6">3.5.1.88</ecNumber>
    </recommendedName>
    <alternativeName>
        <fullName evidence="6">Polypeptide deformylase</fullName>
    </alternativeName>
</protein>
<evidence type="ECO:0000313" key="7">
    <source>
        <dbReference type="EMBL" id="ATB45847.1"/>
    </source>
</evidence>
<comment type="catalytic activity">
    <reaction evidence="6">
        <text>N-terminal N-formyl-L-methionyl-[peptide] + H2O = N-terminal L-methionyl-[peptide] + formate</text>
        <dbReference type="Rhea" id="RHEA:24420"/>
        <dbReference type="Rhea" id="RHEA-COMP:10639"/>
        <dbReference type="Rhea" id="RHEA-COMP:10640"/>
        <dbReference type="ChEBI" id="CHEBI:15377"/>
        <dbReference type="ChEBI" id="CHEBI:15740"/>
        <dbReference type="ChEBI" id="CHEBI:49298"/>
        <dbReference type="ChEBI" id="CHEBI:64731"/>
        <dbReference type="EC" id="3.5.1.88"/>
    </reaction>
</comment>
<dbReference type="PIRSF" id="PIRSF004749">
    <property type="entry name" value="Pep_def"/>
    <property type="match status" value="1"/>
</dbReference>
<dbReference type="GO" id="GO:0042586">
    <property type="term" value="F:peptide deformylase activity"/>
    <property type="evidence" value="ECO:0007669"/>
    <property type="project" value="UniProtKB-UniRule"/>
</dbReference>
<dbReference type="KEGG" id="mmas:MYMAC_001432"/>
<dbReference type="NCBIfam" id="NF001159">
    <property type="entry name" value="PRK00150.1-3"/>
    <property type="match status" value="1"/>
</dbReference>
<feature type="active site" evidence="6">
    <location>
        <position position="135"/>
    </location>
</feature>
<evidence type="ECO:0000256" key="2">
    <source>
        <dbReference type="ARBA" id="ARBA00022723"/>
    </source>
</evidence>
<dbReference type="Gene3D" id="3.90.45.10">
    <property type="entry name" value="Peptide deformylase"/>
    <property type="match status" value="1"/>
</dbReference>
<evidence type="ECO:0000313" key="8">
    <source>
        <dbReference type="Proteomes" id="UP000217343"/>
    </source>
</evidence>
<dbReference type="NCBIfam" id="TIGR00079">
    <property type="entry name" value="pept_deformyl"/>
    <property type="match status" value="1"/>
</dbReference>
<feature type="binding site" evidence="6">
    <location>
        <position position="138"/>
    </location>
    <ligand>
        <name>Fe cation</name>
        <dbReference type="ChEBI" id="CHEBI:24875"/>
    </ligand>
</feature>
<dbReference type="AlphaFoldDB" id="A0A250JQT4"/>
<name>A0A250JQT4_9BACT</name>
<evidence type="ECO:0000256" key="3">
    <source>
        <dbReference type="ARBA" id="ARBA00022801"/>
    </source>
</evidence>